<dbReference type="EMBL" id="BGPR01078868">
    <property type="protein sequence ID" value="GBL72067.1"/>
    <property type="molecule type" value="Genomic_DNA"/>
</dbReference>
<evidence type="ECO:0000313" key="5">
    <source>
        <dbReference type="EMBL" id="GBL72102.1"/>
    </source>
</evidence>
<dbReference type="EMBL" id="BGPR01078878">
    <property type="protein sequence ID" value="GBL72102.1"/>
    <property type="molecule type" value="Genomic_DNA"/>
</dbReference>
<gene>
    <name evidence="5" type="ORF">AVEN_244918_1</name>
    <name evidence="2" type="ORF">AVEN_46826_1</name>
    <name evidence="3" type="ORF">AVEN_66437_1</name>
    <name evidence="4" type="ORF">AVEN_79363_1</name>
</gene>
<proteinExistence type="predicted"/>
<name>A0A4Y1ZX81_ARAVE</name>
<keyword evidence="6" id="KW-1185">Reference proteome</keyword>
<dbReference type="AlphaFoldDB" id="A0A4Y1ZX81"/>
<reference evidence="5 6" key="1">
    <citation type="journal article" date="2019" name="Sci. Rep.">
        <title>Orb-weaving spider Araneus ventricosus genome elucidates the spidroin gene catalogue.</title>
        <authorList>
            <person name="Kono N."/>
            <person name="Nakamura H."/>
            <person name="Ohtoshi R."/>
            <person name="Moran D.A.P."/>
            <person name="Shinohara A."/>
            <person name="Yoshida Y."/>
            <person name="Fujiwara M."/>
            <person name="Mori M."/>
            <person name="Tomita M."/>
            <person name="Arakawa K."/>
        </authorList>
    </citation>
    <scope>NUCLEOTIDE SEQUENCE [LARGE SCALE GENOMIC DNA]</scope>
</reference>
<dbReference type="Proteomes" id="UP000499080">
    <property type="component" value="Unassembled WGS sequence"/>
</dbReference>
<evidence type="ECO:0000313" key="6">
    <source>
        <dbReference type="Proteomes" id="UP000499080"/>
    </source>
</evidence>
<evidence type="ECO:0000313" key="3">
    <source>
        <dbReference type="EMBL" id="GBL72056.1"/>
    </source>
</evidence>
<evidence type="ECO:0000313" key="2">
    <source>
        <dbReference type="EMBL" id="GBL72046.1"/>
    </source>
</evidence>
<evidence type="ECO:0000256" key="1">
    <source>
        <dbReference type="SAM" id="MobiDB-lite"/>
    </source>
</evidence>
<feature type="region of interest" description="Disordered" evidence="1">
    <location>
        <begin position="72"/>
        <end position="92"/>
    </location>
</feature>
<accession>A0A4Y1ZX81</accession>
<dbReference type="EMBL" id="BGPR01078867">
    <property type="protein sequence ID" value="GBL72056.1"/>
    <property type="molecule type" value="Genomic_DNA"/>
</dbReference>
<sequence>MKFRITRPVLFYLTTTITNTFHIFTSRIPCDGIGSNLTKVSIYSQVYESCSVSLVIFTSHCKATRGIFWDGHRNSEPQSNDENDARVNIPSPNFSTTAAGERMATTYDLTCNRAP</sequence>
<protein>
    <submittedName>
        <fullName evidence="5">Uncharacterized protein</fullName>
    </submittedName>
</protein>
<comment type="caution">
    <text evidence="5">The sequence shown here is derived from an EMBL/GenBank/DDBJ whole genome shotgun (WGS) entry which is preliminary data.</text>
</comment>
<organism evidence="5 6">
    <name type="scientific">Araneus ventricosus</name>
    <name type="common">Orbweaver spider</name>
    <name type="synonym">Epeira ventricosa</name>
    <dbReference type="NCBI Taxonomy" id="182803"/>
    <lineage>
        <taxon>Eukaryota</taxon>
        <taxon>Metazoa</taxon>
        <taxon>Ecdysozoa</taxon>
        <taxon>Arthropoda</taxon>
        <taxon>Chelicerata</taxon>
        <taxon>Arachnida</taxon>
        <taxon>Araneae</taxon>
        <taxon>Araneomorphae</taxon>
        <taxon>Entelegynae</taxon>
        <taxon>Araneoidea</taxon>
        <taxon>Araneidae</taxon>
        <taxon>Araneus</taxon>
    </lineage>
</organism>
<evidence type="ECO:0000313" key="4">
    <source>
        <dbReference type="EMBL" id="GBL72067.1"/>
    </source>
</evidence>
<dbReference type="EMBL" id="BGPR01078865">
    <property type="protein sequence ID" value="GBL72046.1"/>
    <property type="molecule type" value="Genomic_DNA"/>
</dbReference>